<dbReference type="PRINTS" id="PR00377">
    <property type="entry name" value="IMPHPHTASES"/>
</dbReference>
<reference evidence="2 3" key="1">
    <citation type="submission" date="2018-05" db="EMBL/GenBank/DDBJ databases">
        <title>Genomic Encyclopedia of Type Strains, Phase IV (KMG-IV): sequencing the most valuable type-strain genomes for metagenomic binning, comparative biology and taxonomic classification.</title>
        <authorList>
            <person name="Goeker M."/>
        </authorList>
    </citation>
    <scope>NUCLEOTIDE SEQUENCE [LARGE SCALE GENOMIC DNA]</scope>
    <source>
        <strain evidence="2 3">DSM 44704</strain>
    </source>
</reference>
<feature type="binding site" evidence="1">
    <location>
        <position position="80"/>
    </location>
    <ligand>
        <name>Mg(2+)</name>
        <dbReference type="ChEBI" id="CHEBI:18420"/>
        <label>1</label>
        <note>catalytic</note>
    </ligand>
</feature>
<dbReference type="GO" id="GO:0008934">
    <property type="term" value="F:inositol monophosphate 1-phosphatase activity"/>
    <property type="evidence" value="ECO:0007669"/>
    <property type="project" value="TreeGrafter"/>
</dbReference>
<dbReference type="AlphaFoldDB" id="A0A318JVI9"/>
<keyword evidence="1" id="KW-0479">Metal-binding</keyword>
<dbReference type="InterPro" id="IPR000760">
    <property type="entry name" value="Inositol_monophosphatase-like"/>
</dbReference>
<dbReference type="GO" id="GO:0006020">
    <property type="term" value="P:inositol metabolic process"/>
    <property type="evidence" value="ECO:0007669"/>
    <property type="project" value="TreeGrafter"/>
</dbReference>
<name>A0A318JVI9_9NOCA</name>
<dbReference type="SUPFAM" id="SSF56655">
    <property type="entry name" value="Carbohydrate phosphatase"/>
    <property type="match status" value="1"/>
</dbReference>
<keyword evidence="1" id="KW-0460">Magnesium</keyword>
<accession>A0A318JVI9</accession>
<dbReference type="PANTHER" id="PTHR20854">
    <property type="entry name" value="INOSITOL MONOPHOSPHATASE"/>
    <property type="match status" value="1"/>
</dbReference>
<feature type="binding site" evidence="1">
    <location>
        <position position="99"/>
    </location>
    <ligand>
        <name>Mg(2+)</name>
        <dbReference type="ChEBI" id="CHEBI:18420"/>
        <label>1</label>
        <note>catalytic</note>
    </ligand>
</feature>
<dbReference type="Gene3D" id="3.30.540.10">
    <property type="entry name" value="Fructose-1,6-Bisphosphatase, subunit A, domain 1"/>
    <property type="match status" value="1"/>
</dbReference>
<dbReference type="RefSeq" id="WP_246003150.1">
    <property type="nucleotide sequence ID" value="NZ_QJKF01000016.1"/>
</dbReference>
<comment type="caution">
    <text evidence="2">The sequence shown here is derived from an EMBL/GenBank/DDBJ whole genome shotgun (WGS) entry which is preliminary data.</text>
</comment>
<gene>
    <name evidence="2" type="ORF">DFR70_11696</name>
</gene>
<organism evidence="2 3">
    <name type="scientific">Nocardia tenerifensis</name>
    <dbReference type="NCBI Taxonomy" id="228006"/>
    <lineage>
        <taxon>Bacteria</taxon>
        <taxon>Bacillati</taxon>
        <taxon>Actinomycetota</taxon>
        <taxon>Actinomycetes</taxon>
        <taxon>Mycobacteriales</taxon>
        <taxon>Nocardiaceae</taxon>
        <taxon>Nocardia</taxon>
    </lineage>
</organism>
<dbReference type="Proteomes" id="UP000247569">
    <property type="component" value="Unassembled WGS sequence"/>
</dbReference>
<comment type="cofactor">
    <cofactor evidence="1">
        <name>Mg(2+)</name>
        <dbReference type="ChEBI" id="CHEBI:18420"/>
    </cofactor>
</comment>
<feature type="binding site" evidence="1">
    <location>
        <position position="226"/>
    </location>
    <ligand>
        <name>Mg(2+)</name>
        <dbReference type="ChEBI" id="CHEBI:18420"/>
        <label>1</label>
        <note>catalytic</note>
    </ligand>
</feature>
<evidence type="ECO:0000313" key="2">
    <source>
        <dbReference type="EMBL" id="PXX57866.1"/>
    </source>
</evidence>
<dbReference type="GO" id="GO:0046872">
    <property type="term" value="F:metal ion binding"/>
    <property type="evidence" value="ECO:0007669"/>
    <property type="project" value="UniProtKB-KW"/>
</dbReference>
<evidence type="ECO:0000256" key="1">
    <source>
        <dbReference type="PIRSR" id="PIRSR600760-2"/>
    </source>
</evidence>
<dbReference type="Gene3D" id="3.40.190.80">
    <property type="match status" value="1"/>
</dbReference>
<dbReference type="Pfam" id="PF00459">
    <property type="entry name" value="Inositol_P"/>
    <property type="match status" value="1"/>
</dbReference>
<dbReference type="GO" id="GO:0007165">
    <property type="term" value="P:signal transduction"/>
    <property type="evidence" value="ECO:0007669"/>
    <property type="project" value="TreeGrafter"/>
</dbReference>
<sequence length="290" mass="30582">MRAGDVMNQVLPDTVLDLAASVAVAAAVEAGHAIRSGLLAATVSAKDESGDVVTDLDLRAEEIILRHVRRAFPAHRVLAEESGVLDNADDAWCWVIDPLDGTNNIAIGLPVCTVGIALCHHGTPVLGVVHEPIADRTWTAVRGRGAHGPKGPVWHPAHRPAAAAPVLAWLQGYPVTRADPTARALRLTLESASRRLIQLWSPLLCWVMLSNGDIDGFVGYRAGMVDLPAGALLAREAGMHLTDFHGAPLDERLELPSGEVDFIAGSAEMMSDLTLLVKSAASVTVTGLPG</sequence>
<protein>
    <submittedName>
        <fullName evidence="2">Myo-inositol-1(Or 4)-monophosphatase</fullName>
    </submittedName>
</protein>
<keyword evidence="3" id="KW-1185">Reference proteome</keyword>
<feature type="binding site" evidence="1">
    <location>
        <position position="97"/>
    </location>
    <ligand>
        <name>Mg(2+)</name>
        <dbReference type="ChEBI" id="CHEBI:18420"/>
        <label>1</label>
        <note>catalytic</note>
    </ligand>
</feature>
<evidence type="ECO:0000313" key="3">
    <source>
        <dbReference type="Proteomes" id="UP000247569"/>
    </source>
</evidence>
<dbReference type="PANTHER" id="PTHR20854:SF4">
    <property type="entry name" value="INOSITOL-1-MONOPHOSPHATASE-RELATED"/>
    <property type="match status" value="1"/>
</dbReference>
<proteinExistence type="predicted"/>
<feature type="binding site" evidence="1">
    <location>
        <position position="100"/>
    </location>
    <ligand>
        <name>Mg(2+)</name>
        <dbReference type="ChEBI" id="CHEBI:18420"/>
        <label>1</label>
        <note>catalytic</note>
    </ligand>
</feature>
<dbReference type="EMBL" id="QJKF01000016">
    <property type="protein sequence ID" value="PXX57866.1"/>
    <property type="molecule type" value="Genomic_DNA"/>
</dbReference>